<name>A0A1G7H2U0_9FLAO</name>
<protein>
    <recommendedName>
        <fullName evidence="4">Beta-lactamase-inhibitor-like, PepSY-like</fullName>
    </recommendedName>
</protein>
<keyword evidence="1" id="KW-0732">Signal</keyword>
<organism evidence="2 3">
    <name type="scientific">Cellulophaga baltica</name>
    <dbReference type="NCBI Taxonomy" id="76594"/>
    <lineage>
        <taxon>Bacteria</taxon>
        <taxon>Pseudomonadati</taxon>
        <taxon>Bacteroidota</taxon>
        <taxon>Flavobacteriia</taxon>
        <taxon>Flavobacteriales</taxon>
        <taxon>Flavobacteriaceae</taxon>
        <taxon>Cellulophaga</taxon>
    </lineage>
</organism>
<evidence type="ECO:0000313" key="2">
    <source>
        <dbReference type="EMBL" id="SDE94752.1"/>
    </source>
</evidence>
<proteinExistence type="predicted"/>
<dbReference type="Gene3D" id="3.40.1420.30">
    <property type="match status" value="1"/>
</dbReference>
<accession>A0A1G7H2U0</accession>
<keyword evidence="3" id="KW-1185">Reference proteome</keyword>
<sequence>MKYKILILILFCGCNTLLAQVKHEREFRIKKKEFPSAAHDLLKDKVVAAKKLKYYKEVDSLKISYEAKFRKDKLWYSIEFNEEGDLEDIEISIKAIDVPNETYEEIQNYLSTNFISFKIKKIQQQYTAKDSIDATFKNAFQNLMLPSVNYELVVDAKKERGYEQFEILFNAEGTFLKIRKSLPPNYDHVLY</sequence>
<dbReference type="RefSeq" id="WP_074538351.1">
    <property type="nucleotide sequence ID" value="NZ_FNBD01000005.1"/>
</dbReference>
<evidence type="ECO:0008006" key="4">
    <source>
        <dbReference type="Google" id="ProtNLM"/>
    </source>
</evidence>
<dbReference type="SUPFAM" id="SSF160574">
    <property type="entry name" value="BT0923-like"/>
    <property type="match status" value="1"/>
</dbReference>
<evidence type="ECO:0000313" key="3">
    <source>
        <dbReference type="Proteomes" id="UP000182114"/>
    </source>
</evidence>
<gene>
    <name evidence="2" type="ORF">SAMN04487992_105239</name>
</gene>
<feature type="chain" id="PRO_5010165149" description="Beta-lactamase-inhibitor-like, PepSY-like" evidence="1">
    <location>
        <begin position="20"/>
        <end position="191"/>
    </location>
</feature>
<dbReference type="eggNOG" id="ENOG50331E0">
    <property type="taxonomic scope" value="Bacteria"/>
</dbReference>
<feature type="signal peptide" evidence="1">
    <location>
        <begin position="1"/>
        <end position="19"/>
    </location>
</feature>
<dbReference type="Proteomes" id="UP000182114">
    <property type="component" value="Unassembled WGS sequence"/>
</dbReference>
<reference evidence="3" key="1">
    <citation type="submission" date="2016-10" db="EMBL/GenBank/DDBJ databases">
        <authorList>
            <person name="Varghese N."/>
            <person name="Submissions S."/>
        </authorList>
    </citation>
    <scope>NUCLEOTIDE SEQUENCE [LARGE SCALE GENOMIC DNA]</scope>
    <source>
        <strain evidence="3">DSM 24729</strain>
    </source>
</reference>
<evidence type="ECO:0000256" key="1">
    <source>
        <dbReference type="SAM" id="SignalP"/>
    </source>
</evidence>
<dbReference type="EMBL" id="FNBD01000005">
    <property type="protein sequence ID" value="SDE94752.1"/>
    <property type="molecule type" value="Genomic_DNA"/>
</dbReference>
<dbReference type="AlphaFoldDB" id="A0A1G7H2U0"/>